<sequence>MKIYLQGGPARRPRVSSPASPSSSAAAMADARECRGWLSALRRDLSNRRRRADDDGTPFTDELLVVIFARVPDLADLVRCAATCRRWRRLVSGEAALICCTPRRPPGRFIGQLALGFFHLQLEGLLFMPTAFASRRFPGLLQQPPPSLNKLFDDGLFDGFSHIVASRNGLLVINLESGNHDRALKLCVCNPMAGVVHVLPHLGGMDGLGHYVCTVLTADDRDDKIINPPRSTSYFRLVMLYTRCGFTAFRSYSSEEGSWSEEAKLTNPRLGRKQMGLTNDGLTHNGVVGCGGRLVYWLSNKVVFVLCLETLQLSVVSMPRSGNGQSFDMGNTLLGLSPNSMLCAIQLGRMSLRPANRRVPIRVITCTDRSWWDTEELIQVGQSLPEDVGHVMLRWFCEKSGAVFFSTFCGSYPLRSEMYVLNLKTRVVDKLASEDRISNPWACVHGYEMDQTAYLASLAEPEGVEDM</sequence>
<dbReference type="AlphaFoldDB" id="A0A8T0R9Z2"/>
<protein>
    <recommendedName>
        <fullName evidence="6">F-box domain-containing protein</fullName>
    </recommendedName>
</protein>
<accession>A0A8T0R9Z2</accession>
<evidence type="ECO:0000256" key="1">
    <source>
        <dbReference type="SAM" id="MobiDB-lite"/>
    </source>
</evidence>
<dbReference type="InterPro" id="IPR036047">
    <property type="entry name" value="F-box-like_dom_sf"/>
</dbReference>
<evidence type="ECO:0000259" key="2">
    <source>
        <dbReference type="Pfam" id="PF12937"/>
    </source>
</evidence>
<dbReference type="InterPro" id="IPR056016">
    <property type="entry name" value="DUF7595"/>
</dbReference>
<feature type="domain" description="DUF7595" evidence="3">
    <location>
        <begin position="143"/>
        <end position="361"/>
    </location>
</feature>
<comment type="caution">
    <text evidence="4">The sequence shown here is derived from an EMBL/GenBank/DDBJ whole genome shotgun (WGS) entry which is preliminary data.</text>
</comment>
<dbReference type="Pfam" id="PF12937">
    <property type="entry name" value="F-box-like"/>
    <property type="match status" value="1"/>
</dbReference>
<proteinExistence type="predicted"/>
<evidence type="ECO:0000259" key="3">
    <source>
        <dbReference type="Pfam" id="PF24523"/>
    </source>
</evidence>
<name>A0A8T0R9Z2_PANVG</name>
<dbReference type="Gene3D" id="1.20.1280.50">
    <property type="match status" value="1"/>
</dbReference>
<dbReference type="PANTHER" id="PTHR36140">
    <property type="entry name" value="F-BOX DOMAIN-CONTAINING PROTEIN-RELATED"/>
    <property type="match status" value="1"/>
</dbReference>
<reference evidence="4" key="1">
    <citation type="submission" date="2020-05" db="EMBL/GenBank/DDBJ databases">
        <title>WGS assembly of Panicum virgatum.</title>
        <authorList>
            <person name="Lovell J.T."/>
            <person name="Jenkins J."/>
            <person name="Shu S."/>
            <person name="Juenger T.E."/>
            <person name="Schmutz J."/>
        </authorList>
    </citation>
    <scope>NUCLEOTIDE SEQUENCE</scope>
    <source>
        <strain evidence="4">AP13</strain>
    </source>
</reference>
<dbReference type="SUPFAM" id="SSF81383">
    <property type="entry name" value="F-box domain"/>
    <property type="match status" value="1"/>
</dbReference>
<dbReference type="Proteomes" id="UP000823388">
    <property type="component" value="Chromosome 6K"/>
</dbReference>
<keyword evidence="5" id="KW-1185">Reference proteome</keyword>
<feature type="region of interest" description="Disordered" evidence="1">
    <location>
        <begin position="1"/>
        <end position="23"/>
    </location>
</feature>
<organism evidence="4 5">
    <name type="scientific">Panicum virgatum</name>
    <name type="common">Blackwell switchgrass</name>
    <dbReference type="NCBI Taxonomy" id="38727"/>
    <lineage>
        <taxon>Eukaryota</taxon>
        <taxon>Viridiplantae</taxon>
        <taxon>Streptophyta</taxon>
        <taxon>Embryophyta</taxon>
        <taxon>Tracheophyta</taxon>
        <taxon>Spermatophyta</taxon>
        <taxon>Magnoliopsida</taxon>
        <taxon>Liliopsida</taxon>
        <taxon>Poales</taxon>
        <taxon>Poaceae</taxon>
        <taxon>PACMAD clade</taxon>
        <taxon>Panicoideae</taxon>
        <taxon>Panicodae</taxon>
        <taxon>Paniceae</taxon>
        <taxon>Panicinae</taxon>
        <taxon>Panicum</taxon>
        <taxon>Panicum sect. Hiantes</taxon>
    </lineage>
</organism>
<evidence type="ECO:0000313" key="5">
    <source>
        <dbReference type="Proteomes" id="UP000823388"/>
    </source>
</evidence>
<evidence type="ECO:0000313" key="4">
    <source>
        <dbReference type="EMBL" id="KAG2581719.1"/>
    </source>
</evidence>
<dbReference type="Pfam" id="PF24523">
    <property type="entry name" value="DUF7595"/>
    <property type="match status" value="1"/>
</dbReference>
<dbReference type="EMBL" id="CM029047">
    <property type="protein sequence ID" value="KAG2581719.1"/>
    <property type="molecule type" value="Genomic_DNA"/>
</dbReference>
<dbReference type="InterPro" id="IPR001810">
    <property type="entry name" value="F-box_dom"/>
</dbReference>
<dbReference type="PANTHER" id="PTHR36140:SF3">
    <property type="entry name" value="F-BOX DOMAIN-CONTAINING PROTEIN"/>
    <property type="match status" value="1"/>
</dbReference>
<feature type="domain" description="F-box" evidence="2">
    <location>
        <begin position="61"/>
        <end position="94"/>
    </location>
</feature>
<evidence type="ECO:0008006" key="6">
    <source>
        <dbReference type="Google" id="ProtNLM"/>
    </source>
</evidence>
<gene>
    <name evidence="4" type="ORF">PVAP13_6KG060900</name>
</gene>